<evidence type="ECO:0000313" key="2">
    <source>
        <dbReference type="EMBL" id="TID16080.1"/>
    </source>
</evidence>
<comment type="caution">
    <text evidence="2">The sequence shown here is derived from an EMBL/GenBank/DDBJ whole genome shotgun (WGS) entry which is preliminary data.</text>
</comment>
<feature type="region of interest" description="Disordered" evidence="1">
    <location>
        <begin position="163"/>
        <end position="191"/>
    </location>
</feature>
<dbReference type="OrthoDB" id="5420368at2759"/>
<feature type="compositionally biased region" description="Low complexity" evidence="1">
    <location>
        <begin position="115"/>
        <end position="129"/>
    </location>
</feature>
<evidence type="ECO:0000256" key="1">
    <source>
        <dbReference type="SAM" id="MobiDB-lite"/>
    </source>
</evidence>
<gene>
    <name evidence="2" type="ORF">E6O75_ATG09138</name>
</gene>
<proteinExistence type="predicted"/>
<keyword evidence="3" id="KW-1185">Reference proteome</keyword>
<name>A0A4Z1P5D3_9PEZI</name>
<feature type="region of interest" description="Disordered" evidence="1">
    <location>
        <begin position="56"/>
        <end position="149"/>
    </location>
</feature>
<dbReference type="EMBL" id="SNSC02000019">
    <property type="protein sequence ID" value="TID16080.1"/>
    <property type="molecule type" value="Genomic_DNA"/>
</dbReference>
<feature type="compositionally biased region" description="Acidic residues" evidence="1">
    <location>
        <begin position="103"/>
        <end position="114"/>
    </location>
</feature>
<accession>A0A4Z1P5D3</accession>
<reference evidence="2 3" key="1">
    <citation type="submission" date="2019-04" db="EMBL/GenBank/DDBJ databases">
        <title>High contiguity whole genome sequence and gene annotation resource for two Venturia nashicola isolates.</title>
        <authorList>
            <person name="Prokchorchik M."/>
            <person name="Won K."/>
            <person name="Lee Y."/>
            <person name="Choi E.D."/>
            <person name="Segonzac C."/>
            <person name="Sohn K.H."/>
        </authorList>
    </citation>
    <scope>NUCLEOTIDE SEQUENCE [LARGE SCALE GENOMIC DNA]</scope>
    <source>
        <strain evidence="2 3">PRI2</strain>
    </source>
</reference>
<protein>
    <submittedName>
        <fullName evidence="2">Uncharacterized protein</fullName>
    </submittedName>
</protein>
<sequence>MPIHWTPETHETLLVAIIKSTGALNPHAIITAWPAHKGPPPTLSALTQHITGLKKKVNANPGTGAASPSATGTFATTPKSRGRPSKNSLFSGSAAKGTRLANDSDDSEGGEEGDTCASTASPTPATSSALGKRVRKKQEGADDDIPADVKKGGALMAQLRAAASQTQGAVKQEPAWSSEGVAKKAKREDKD</sequence>
<dbReference type="AlphaFoldDB" id="A0A4Z1P5D3"/>
<organism evidence="2 3">
    <name type="scientific">Venturia nashicola</name>
    <dbReference type="NCBI Taxonomy" id="86259"/>
    <lineage>
        <taxon>Eukaryota</taxon>
        <taxon>Fungi</taxon>
        <taxon>Dikarya</taxon>
        <taxon>Ascomycota</taxon>
        <taxon>Pezizomycotina</taxon>
        <taxon>Dothideomycetes</taxon>
        <taxon>Pleosporomycetidae</taxon>
        <taxon>Venturiales</taxon>
        <taxon>Venturiaceae</taxon>
        <taxon>Venturia</taxon>
    </lineage>
</organism>
<feature type="compositionally biased region" description="Polar residues" evidence="1">
    <location>
        <begin position="66"/>
        <end position="91"/>
    </location>
</feature>
<dbReference type="Proteomes" id="UP000298493">
    <property type="component" value="Unassembled WGS sequence"/>
</dbReference>
<evidence type="ECO:0000313" key="3">
    <source>
        <dbReference type="Proteomes" id="UP000298493"/>
    </source>
</evidence>